<dbReference type="EMBL" id="VHLH01000004">
    <property type="protein sequence ID" value="TPW31304.1"/>
    <property type="molecule type" value="Genomic_DNA"/>
</dbReference>
<reference evidence="3 4" key="1">
    <citation type="submission" date="2019-06" db="EMBL/GenBank/DDBJ databases">
        <authorList>
            <person name="Li M."/>
        </authorList>
    </citation>
    <scope>NUCLEOTIDE SEQUENCE [LARGE SCALE GENOMIC DNA]</scope>
    <source>
        <strain evidence="3 4">BGMRC6574</strain>
    </source>
</reference>
<dbReference type="Gene3D" id="3.40.47.10">
    <property type="match status" value="1"/>
</dbReference>
<dbReference type="GO" id="GO:0006633">
    <property type="term" value="P:fatty acid biosynthetic process"/>
    <property type="evidence" value="ECO:0007669"/>
    <property type="project" value="TreeGrafter"/>
</dbReference>
<dbReference type="Pfam" id="PF00109">
    <property type="entry name" value="ketoacyl-synt"/>
    <property type="match status" value="1"/>
</dbReference>
<dbReference type="InterPro" id="IPR016039">
    <property type="entry name" value="Thiolase-like"/>
</dbReference>
<evidence type="ECO:0000256" key="1">
    <source>
        <dbReference type="ARBA" id="ARBA00022679"/>
    </source>
</evidence>
<proteinExistence type="predicted"/>
<gene>
    <name evidence="3" type="ORF">FJU11_03670</name>
</gene>
<dbReference type="RefSeq" id="WP_141165667.1">
    <property type="nucleotide sequence ID" value="NZ_VHLH01000004.1"/>
</dbReference>
<sequence length="403" mass="41764">MSEAANDVVITGVGLVTAQGVGNDAHVALLTGSERDPHVDARTLAPYPVHPKPEIDWSQQIPRRGDQRQMGDWQRLGVYASGLALDDAGLKDDAEACAAMDMVIAAGGGERDQSVDSMIVDAAAERDDHDALVNEKLTSELRPTLFLAQLSNLLAGNISIVHKVTGSSRTFMGEEAAGISAVETAAARIRAGQSTQALVGGSLNAERADMLLLVEAASGAARGEWSPVWARENAAGGGIVLGSGGAFVILESRKSANARGATIHAHLSGVAGDRGARTPDRLAERMRRLAEETGALEADAPLVLSGASGLKDITRDERAILGDLFPHAPVRGYGSLTGHLIEPTFPLGIALAALALKANAAVAPFDAENEAPMRVPAKTAIVTTLGHVRGEGMAVLQAEDANG</sequence>
<dbReference type="InterPro" id="IPR000794">
    <property type="entry name" value="Beta-ketoacyl_synthase"/>
</dbReference>
<evidence type="ECO:0000259" key="2">
    <source>
        <dbReference type="Pfam" id="PF00109"/>
    </source>
</evidence>
<name>A0A506UEB5_9HYPH</name>
<dbReference type="PANTHER" id="PTHR11712">
    <property type="entry name" value="POLYKETIDE SYNTHASE-RELATED"/>
    <property type="match status" value="1"/>
</dbReference>
<dbReference type="GO" id="GO:0004315">
    <property type="term" value="F:3-oxoacyl-[acyl-carrier-protein] synthase activity"/>
    <property type="evidence" value="ECO:0007669"/>
    <property type="project" value="TreeGrafter"/>
</dbReference>
<accession>A0A506UEB5</accession>
<organism evidence="3 4">
    <name type="scientific">Pararhizobium mangrovi</name>
    <dbReference type="NCBI Taxonomy" id="2590452"/>
    <lineage>
        <taxon>Bacteria</taxon>
        <taxon>Pseudomonadati</taxon>
        <taxon>Pseudomonadota</taxon>
        <taxon>Alphaproteobacteria</taxon>
        <taxon>Hyphomicrobiales</taxon>
        <taxon>Rhizobiaceae</taxon>
        <taxon>Rhizobium/Agrobacterium group</taxon>
        <taxon>Pararhizobium</taxon>
    </lineage>
</organism>
<dbReference type="SUPFAM" id="SSF53901">
    <property type="entry name" value="Thiolase-like"/>
    <property type="match status" value="2"/>
</dbReference>
<dbReference type="AlphaFoldDB" id="A0A506UEB5"/>
<dbReference type="OrthoDB" id="9808685at2"/>
<evidence type="ECO:0000313" key="3">
    <source>
        <dbReference type="EMBL" id="TPW31304.1"/>
    </source>
</evidence>
<keyword evidence="1" id="KW-0808">Transferase</keyword>
<keyword evidence="4" id="KW-1185">Reference proteome</keyword>
<dbReference type="NCBIfam" id="NF005084">
    <property type="entry name" value="PRK06519.1"/>
    <property type="match status" value="1"/>
</dbReference>
<dbReference type="PANTHER" id="PTHR11712:SF336">
    <property type="entry name" value="3-OXOACYL-[ACYL-CARRIER-PROTEIN] SYNTHASE, MITOCHONDRIAL"/>
    <property type="match status" value="1"/>
</dbReference>
<evidence type="ECO:0000313" key="4">
    <source>
        <dbReference type="Proteomes" id="UP000320314"/>
    </source>
</evidence>
<comment type="caution">
    <text evidence="3">The sequence shown here is derived from an EMBL/GenBank/DDBJ whole genome shotgun (WGS) entry which is preliminary data.</text>
</comment>
<feature type="domain" description="Beta-ketoacyl synthase-like N-terminal" evidence="2">
    <location>
        <begin position="6"/>
        <end position="255"/>
    </location>
</feature>
<dbReference type="Proteomes" id="UP000320314">
    <property type="component" value="Unassembled WGS sequence"/>
</dbReference>
<protein>
    <submittedName>
        <fullName evidence="3">Beta-ketoacyl-ACP synthase</fullName>
    </submittedName>
</protein>
<dbReference type="InterPro" id="IPR014030">
    <property type="entry name" value="Ketoacyl_synth_N"/>
</dbReference>